<dbReference type="InterPro" id="IPR051623">
    <property type="entry name" value="FTCD"/>
</dbReference>
<dbReference type="OrthoDB" id="6504789at2759"/>
<dbReference type="Pfam" id="PF07837">
    <property type="entry name" value="FTCD_N"/>
    <property type="match status" value="1"/>
</dbReference>
<organism evidence="2 3">
    <name type="scientific">Allacma fusca</name>
    <dbReference type="NCBI Taxonomy" id="39272"/>
    <lineage>
        <taxon>Eukaryota</taxon>
        <taxon>Metazoa</taxon>
        <taxon>Ecdysozoa</taxon>
        <taxon>Arthropoda</taxon>
        <taxon>Hexapoda</taxon>
        <taxon>Collembola</taxon>
        <taxon>Symphypleona</taxon>
        <taxon>Sminthuridae</taxon>
        <taxon>Allacma</taxon>
    </lineage>
</organism>
<dbReference type="GO" id="GO:0016740">
    <property type="term" value="F:transferase activity"/>
    <property type="evidence" value="ECO:0007669"/>
    <property type="project" value="InterPro"/>
</dbReference>
<accession>A0A8J2PNP5</accession>
<name>A0A8J2PNP5_9HEXA</name>
<dbReference type="GO" id="GO:0005542">
    <property type="term" value="F:folic acid binding"/>
    <property type="evidence" value="ECO:0007669"/>
    <property type="project" value="InterPro"/>
</dbReference>
<feature type="domain" description="Formiminotransferase N-terminal subdomain" evidence="1">
    <location>
        <begin position="2"/>
        <end position="88"/>
    </location>
</feature>
<dbReference type="AlphaFoldDB" id="A0A8J2PNP5"/>
<sequence length="88" mass="9775">SRCNYSSPKSNSRTKVAMTLIDMRSHSGEHPRLGAMDVCPFVPVRNSTMEDCVECAKRLGERLGTELGIPVYLYGAAALEDFRRTVPQ</sequence>
<gene>
    <name evidence="2" type="ORF">AFUS01_LOCUS40275</name>
</gene>
<protein>
    <recommendedName>
        <fullName evidence="1">Formiminotransferase N-terminal subdomain domain-containing protein</fullName>
    </recommendedName>
</protein>
<dbReference type="Proteomes" id="UP000708208">
    <property type="component" value="Unassembled WGS sequence"/>
</dbReference>
<reference evidence="2" key="1">
    <citation type="submission" date="2021-06" db="EMBL/GenBank/DDBJ databases">
        <authorList>
            <person name="Hodson N. C."/>
            <person name="Mongue J. A."/>
            <person name="Jaron S. K."/>
        </authorList>
    </citation>
    <scope>NUCLEOTIDE SEQUENCE</scope>
</reference>
<dbReference type="SMART" id="SM01222">
    <property type="entry name" value="FTCD_N"/>
    <property type="match status" value="1"/>
</dbReference>
<feature type="non-terminal residue" evidence="2">
    <location>
        <position position="1"/>
    </location>
</feature>
<dbReference type="PANTHER" id="PTHR12234">
    <property type="entry name" value="FORMIMINOTRANSFERASE-CYCLODEAMINASE"/>
    <property type="match status" value="1"/>
</dbReference>
<dbReference type="EMBL" id="CAJVCH010556016">
    <property type="protein sequence ID" value="CAG7830475.1"/>
    <property type="molecule type" value="Genomic_DNA"/>
</dbReference>
<evidence type="ECO:0000259" key="1">
    <source>
        <dbReference type="SMART" id="SM01222"/>
    </source>
</evidence>
<dbReference type="PANTHER" id="PTHR12234:SF0">
    <property type="entry name" value="FORMIMIDOYLTRANSFERASE-CYCLODEAMINASE"/>
    <property type="match status" value="1"/>
</dbReference>
<comment type="caution">
    <text evidence="2">The sequence shown here is derived from an EMBL/GenBank/DDBJ whole genome shotgun (WGS) entry which is preliminary data.</text>
</comment>
<feature type="non-terminal residue" evidence="2">
    <location>
        <position position="88"/>
    </location>
</feature>
<dbReference type="InterPro" id="IPR012886">
    <property type="entry name" value="Formiminotransferase_N"/>
</dbReference>
<keyword evidence="3" id="KW-1185">Reference proteome</keyword>
<evidence type="ECO:0000313" key="2">
    <source>
        <dbReference type="EMBL" id="CAG7830475.1"/>
    </source>
</evidence>
<proteinExistence type="predicted"/>
<evidence type="ECO:0000313" key="3">
    <source>
        <dbReference type="Proteomes" id="UP000708208"/>
    </source>
</evidence>